<dbReference type="AlphaFoldDB" id="A0A9D2FQG6"/>
<dbReference type="PROSITE" id="PS01229">
    <property type="entry name" value="COF_2"/>
    <property type="match status" value="1"/>
</dbReference>
<dbReference type="PANTHER" id="PTHR10000">
    <property type="entry name" value="PHOSPHOSERINE PHOSPHATASE"/>
    <property type="match status" value="1"/>
</dbReference>
<reference evidence="1" key="2">
    <citation type="submission" date="2021-04" db="EMBL/GenBank/DDBJ databases">
        <authorList>
            <person name="Gilroy R."/>
        </authorList>
    </citation>
    <scope>NUCLEOTIDE SEQUENCE</scope>
    <source>
        <strain evidence="1">1068</strain>
    </source>
</reference>
<comment type="caution">
    <text evidence="1">The sequence shown here is derived from an EMBL/GenBank/DDBJ whole genome shotgun (WGS) entry which is preliminary data.</text>
</comment>
<dbReference type="Gene3D" id="3.40.50.1000">
    <property type="entry name" value="HAD superfamily/HAD-like"/>
    <property type="match status" value="1"/>
</dbReference>
<dbReference type="GO" id="GO:0005829">
    <property type="term" value="C:cytosol"/>
    <property type="evidence" value="ECO:0007669"/>
    <property type="project" value="TreeGrafter"/>
</dbReference>
<dbReference type="SUPFAM" id="SSF56784">
    <property type="entry name" value="HAD-like"/>
    <property type="match status" value="1"/>
</dbReference>
<evidence type="ECO:0000313" key="2">
    <source>
        <dbReference type="Proteomes" id="UP000824056"/>
    </source>
</evidence>
<dbReference type="GO" id="GO:0000287">
    <property type="term" value="F:magnesium ion binding"/>
    <property type="evidence" value="ECO:0007669"/>
    <property type="project" value="TreeGrafter"/>
</dbReference>
<dbReference type="Proteomes" id="UP000824056">
    <property type="component" value="Unassembled WGS sequence"/>
</dbReference>
<dbReference type="InterPro" id="IPR000150">
    <property type="entry name" value="Cof"/>
</dbReference>
<sequence length="265" mass="30241">MNQKLLFFDIDGTLVEDVTGWIPDSTREAVKKAREAGHLLFVNTGRTRTAIPEKIAEMGFDGYVCGCGTNIFLGDEELLSSRIPHQLCCEVVQKVRDYQVPVFYEAAEAIYFDSQIKDTEGWVESARKIFKLQGRDIEEVLQDQNKVYDKLLLVLEPTERNLELKEYLSRHFLCIDRTHNMYEVVQKDYSKGTGIRFLCDYLGKSMEDCYAFGDSENDRAMLEAVPHSIAMGNAEEAIKKSCSFVTGSVREDGIYQAMQHFGIIR</sequence>
<organism evidence="1 2">
    <name type="scientific">Candidatus Blautia pullicola</name>
    <dbReference type="NCBI Taxonomy" id="2838498"/>
    <lineage>
        <taxon>Bacteria</taxon>
        <taxon>Bacillati</taxon>
        <taxon>Bacillota</taxon>
        <taxon>Clostridia</taxon>
        <taxon>Lachnospirales</taxon>
        <taxon>Lachnospiraceae</taxon>
        <taxon>Blautia</taxon>
    </lineage>
</organism>
<dbReference type="NCBIfam" id="TIGR01484">
    <property type="entry name" value="HAD-SF-IIB"/>
    <property type="match status" value="1"/>
</dbReference>
<dbReference type="InterPro" id="IPR036412">
    <property type="entry name" value="HAD-like_sf"/>
</dbReference>
<name>A0A9D2FQG6_9FIRM</name>
<dbReference type="InterPro" id="IPR023214">
    <property type="entry name" value="HAD_sf"/>
</dbReference>
<protein>
    <submittedName>
        <fullName evidence="1">Cof-type HAD-IIB family hydrolase</fullName>
    </submittedName>
</protein>
<dbReference type="PANTHER" id="PTHR10000:SF25">
    <property type="entry name" value="PHOSPHATASE YKRA-RELATED"/>
    <property type="match status" value="1"/>
</dbReference>
<dbReference type="SFLD" id="SFLDG01140">
    <property type="entry name" value="C2.B:_Phosphomannomutase_and_P"/>
    <property type="match status" value="1"/>
</dbReference>
<proteinExistence type="predicted"/>
<dbReference type="InterPro" id="IPR006379">
    <property type="entry name" value="HAD-SF_hydro_IIB"/>
</dbReference>
<keyword evidence="1" id="KW-0378">Hydrolase</keyword>
<gene>
    <name evidence="1" type="ORF">H9809_06035</name>
</gene>
<dbReference type="Gene3D" id="3.30.1240.10">
    <property type="match status" value="1"/>
</dbReference>
<dbReference type="Pfam" id="PF08282">
    <property type="entry name" value="Hydrolase_3"/>
    <property type="match status" value="1"/>
</dbReference>
<dbReference type="GO" id="GO:0016791">
    <property type="term" value="F:phosphatase activity"/>
    <property type="evidence" value="ECO:0007669"/>
    <property type="project" value="UniProtKB-ARBA"/>
</dbReference>
<reference evidence="1" key="1">
    <citation type="journal article" date="2021" name="PeerJ">
        <title>Extensive microbial diversity within the chicken gut microbiome revealed by metagenomics and culture.</title>
        <authorList>
            <person name="Gilroy R."/>
            <person name="Ravi A."/>
            <person name="Getino M."/>
            <person name="Pursley I."/>
            <person name="Horton D.L."/>
            <person name="Alikhan N.F."/>
            <person name="Baker D."/>
            <person name="Gharbi K."/>
            <person name="Hall N."/>
            <person name="Watson M."/>
            <person name="Adriaenssens E.M."/>
            <person name="Foster-Nyarko E."/>
            <person name="Jarju S."/>
            <person name="Secka A."/>
            <person name="Antonio M."/>
            <person name="Oren A."/>
            <person name="Chaudhuri R.R."/>
            <person name="La Ragione R."/>
            <person name="Hildebrand F."/>
            <person name="Pallen M.J."/>
        </authorList>
    </citation>
    <scope>NUCLEOTIDE SEQUENCE</scope>
    <source>
        <strain evidence="1">1068</strain>
    </source>
</reference>
<dbReference type="SFLD" id="SFLDS00003">
    <property type="entry name" value="Haloacid_Dehalogenase"/>
    <property type="match status" value="1"/>
</dbReference>
<dbReference type="EMBL" id="DXBG01000145">
    <property type="protein sequence ID" value="HIZ65444.1"/>
    <property type="molecule type" value="Genomic_DNA"/>
</dbReference>
<evidence type="ECO:0000313" key="1">
    <source>
        <dbReference type="EMBL" id="HIZ65444.1"/>
    </source>
</evidence>
<accession>A0A9D2FQG6</accession>
<dbReference type="NCBIfam" id="TIGR00099">
    <property type="entry name" value="Cof-subfamily"/>
    <property type="match status" value="1"/>
</dbReference>